<accession>A0A1G2MRM9</accession>
<feature type="short sequence motif" description="Histidine triad motif" evidence="1">
    <location>
        <begin position="99"/>
        <end position="103"/>
    </location>
</feature>
<name>A0A1G2MRM9_9BACT</name>
<comment type="caution">
    <text evidence="3">The sequence shown here is derived from an EMBL/GenBank/DDBJ whole genome shotgun (WGS) entry which is preliminary data.</text>
</comment>
<sequence>MRGMPKDCSFCSSQEIKDRTITKTDLVRVFPTNIPIVPGHILITSIRHVQTINELTIEEREAIFALIATLRTALQKIFGAEGFNFAWNEGELAGQSIPHVHLHMLPRKPGDGGITKYEPRDFLYRPGSREVSPEAELADVVSLIQKAL</sequence>
<dbReference type="PROSITE" id="PS51084">
    <property type="entry name" value="HIT_2"/>
    <property type="match status" value="1"/>
</dbReference>
<dbReference type="GO" id="GO:0003824">
    <property type="term" value="F:catalytic activity"/>
    <property type="evidence" value="ECO:0007669"/>
    <property type="project" value="InterPro"/>
</dbReference>
<dbReference type="PANTHER" id="PTHR46243">
    <property type="entry name" value="BIS(5'-ADENOSYL)-TRIPHOSPHATASE"/>
    <property type="match status" value="1"/>
</dbReference>
<feature type="domain" description="HIT" evidence="2">
    <location>
        <begin position="7"/>
        <end position="114"/>
    </location>
</feature>
<dbReference type="AlphaFoldDB" id="A0A1G2MRM9"/>
<organism evidence="3 4">
    <name type="scientific">Candidatus Taylorbacteria bacterium RIFCSPHIGHO2_02_FULL_46_13</name>
    <dbReference type="NCBI Taxonomy" id="1802312"/>
    <lineage>
        <taxon>Bacteria</taxon>
        <taxon>Candidatus Tayloriibacteriota</taxon>
    </lineage>
</organism>
<dbReference type="EMBL" id="MHRQ01000020">
    <property type="protein sequence ID" value="OHA26526.1"/>
    <property type="molecule type" value="Genomic_DNA"/>
</dbReference>
<protein>
    <recommendedName>
        <fullName evidence="2">HIT domain-containing protein</fullName>
    </recommendedName>
</protein>
<evidence type="ECO:0000259" key="2">
    <source>
        <dbReference type="PROSITE" id="PS51084"/>
    </source>
</evidence>
<gene>
    <name evidence="3" type="ORF">A3C06_03035</name>
</gene>
<dbReference type="PANTHER" id="PTHR46243:SF1">
    <property type="entry name" value="BIS(5'-ADENOSYL)-TRIPHOSPHATASE"/>
    <property type="match status" value="1"/>
</dbReference>
<evidence type="ECO:0000313" key="3">
    <source>
        <dbReference type="EMBL" id="OHA26526.1"/>
    </source>
</evidence>
<reference evidence="3 4" key="1">
    <citation type="journal article" date="2016" name="Nat. Commun.">
        <title>Thousands of microbial genomes shed light on interconnected biogeochemical processes in an aquifer system.</title>
        <authorList>
            <person name="Anantharaman K."/>
            <person name="Brown C.T."/>
            <person name="Hug L.A."/>
            <person name="Sharon I."/>
            <person name="Castelle C.J."/>
            <person name="Probst A.J."/>
            <person name="Thomas B.C."/>
            <person name="Singh A."/>
            <person name="Wilkins M.J."/>
            <person name="Karaoz U."/>
            <person name="Brodie E.L."/>
            <person name="Williams K.H."/>
            <person name="Hubbard S.S."/>
            <person name="Banfield J.F."/>
        </authorList>
    </citation>
    <scope>NUCLEOTIDE SEQUENCE [LARGE SCALE GENOMIC DNA]</scope>
</reference>
<proteinExistence type="predicted"/>
<dbReference type="SUPFAM" id="SSF54197">
    <property type="entry name" value="HIT-like"/>
    <property type="match status" value="1"/>
</dbReference>
<dbReference type="InterPro" id="IPR036265">
    <property type="entry name" value="HIT-like_sf"/>
</dbReference>
<dbReference type="STRING" id="1802312.A3C06_03035"/>
<dbReference type="Proteomes" id="UP000177565">
    <property type="component" value="Unassembled WGS sequence"/>
</dbReference>
<dbReference type="InterPro" id="IPR051884">
    <property type="entry name" value="Bis(5'-adenosyl)-TPase_reg"/>
</dbReference>
<dbReference type="InterPro" id="IPR019808">
    <property type="entry name" value="Histidine_triad_CS"/>
</dbReference>
<evidence type="ECO:0000313" key="4">
    <source>
        <dbReference type="Proteomes" id="UP000177565"/>
    </source>
</evidence>
<dbReference type="InterPro" id="IPR011146">
    <property type="entry name" value="HIT-like"/>
</dbReference>
<evidence type="ECO:0000256" key="1">
    <source>
        <dbReference type="PROSITE-ProRule" id="PRU00464"/>
    </source>
</evidence>
<dbReference type="Gene3D" id="3.30.428.10">
    <property type="entry name" value="HIT-like"/>
    <property type="match status" value="1"/>
</dbReference>
<dbReference type="PROSITE" id="PS00892">
    <property type="entry name" value="HIT_1"/>
    <property type="match status" value="1"/>
</dbReference>
<dbReference type="Pfam" id="PF01230">
    <property type="entry name" value="HIT"/>
    <property type="match status" value="1"/>
</dbReference>